<dbReference type="CDD" id="cd08071">
    <property type="entry name" value="MPN_DUF2466"/>
    <property type="match status" value="1"/>
</dbReference>
<dbReference type="Proteomes" id="UP000433181">
    <property type="component" value="Unassembled WGS sequence"/>
</dbReference>
<dbReference type="InterPro" id="IPR025657">
    <property type="entry name" value="RadC_JAB"/>
</dbReference>
<evidence type="ECO:0000313" key="9">
    <source>
        <dbReference type="Proteomes" id="UP000433181"/>
    </source>
</evidence>
<gene>
    <name evidence="8" type="ORF">FYJ84_09925</name>
</gene>
<keyword evidence="3" id="KW-0479">Metal-binding</keyword>
<dbReference type="InterPro" id="IPR020891">
    <property type="entry name" value="UPF0758_CS"/>
</dbReference>
<proteinExistence type="inferred from homology"/>
<name>A0A6I2UJV3_9FIRM</name>
<dbReference type="PANTHER" id="PTHR30471:SF3">
    <property type="entry name" value="UPF0758 PROTEIN YEES-RELATED"/>
    <property type="match status" value="1"/>
</dbReference>
<evidence type="ECO:0000256" key="6">
    <source>
        <dbReference type="ARBA" id="ARBA00023049"/>
    </source>
</evidence>
<evidence type="ECO:0000256" key="5">
    <source>
        <dbReference type="ARBA" id="ARBA00022833"/>
    </source>
</evidence>
<keyword evidence="5" id="KW-0862">Zinc</keyword>
<dbReference type="PROSITE" id="PS01302">
    <property type="entry name" value="UPF0758"/>
    <property type="match status" value="1"/>
</dbReference>
<comment type="caution">
    <text evidence="8">The sequence shown here is derived from an EMBL/GenBank/DDBJ whole genome shotgun (WGS) entry which is preliminary data.</text>
</comment>
<dbReference type="GO" id="GO:0008237">
    <property type="term" value="F:metallopeptidase activity"/>
    <property type="evidence" value="ECO:0007669"/>
    <property type="project" value="UniProtKB-KW"/>
</dbReference>
<dbReference type="Gene3D" id="3.40.140.10">
    <property type="entry name" value="Cytidine Deaminase, domain 2"/>
    <property type="match status" value="1"/>
</dbReference>
<comment type="similarity">
    <text evidence="1">Belongs to the UPF0758 family.</text>
</comment>
<accession>A0A6I2UJV3</accession>
<dbReference type="PROSITE" id="PS50249">
    <property type="entry name" value="MPN"/>
    <property type="match status" value="1"/>
</dbReference>
<organism evidence="8 9">
    <name type="scientific">Anaerovibrio slackiae</name>
    <dbReference type="NCBI Taxonomy" id="2652309"/>
    <lineage>
        <taxon>Bacteria</taxon>
        <taxon>Bacillati</taxon>
        <taxon>Bacillota</taxon>
        <taxon>Negativicutes</taxon>
        <taxon>Selenomonadales</taxon>
        <taxon>Selenomonadaceae</taxon>
        <taxon>Anaerovibrio</taxon>
    </lineage>
</organism>
<evidence type="ECO:0000313" key="8">
    <source>
        <dbReference type="EMBL" id="MSU09302.1"/>
    </source>
</evidence>
<dbReference type="InterPro" id="IPR037518">
    <property type="entry name" value="MPN"/>
</dbReference>
<sequence length="158" mass="17456">MAINITINKICLVKECCHRYDLPRSITCPEDAAQVAMDIFHLEQEAQEVLILISLNIKNMIMGVQEISRGSTSYSLVSPKEIFKTALLHNAEGIIMVHNHPSGDNTPSKPDIEVTKRISQAGNLLAIPLLDHIIVSDTGFLSIKEAQPIPQLFRSDGI</sequence>
<evidence type="ECO:0000256" key="2">
    <source>
        <dbReference type="ARBA" id="ARBA00022670"/>
    </source>
</evidence>
<protein>
    <submittedName>
        <fullName evidence="8">JAB domain-containing protein</fullName>
    </submittedName>
</protein>
<dbReference type="GO" id="GO:0006508">
    <property type="term" value="P:proteolysis"/>
    <property type="evidence" value="ECO:0007669"/>
    <property type="project" value="UniProtKB-KW"/>
</dbReference>
<dbReference type="InterPro" id="IPR001405">
    <property type="entry name" value="UPF0758"/>
</dbReference>
<dbReference type="AlphaFoldDB" id="A0A6I2UJV3"/>
<keyword evidence="2" id="KW-0645">Protease</keyword>
<dbReference type="Pfam" id="PF04002">
    <property type="entry name" value="RadC"/>
    <property type="match status" value="1"/>
</dbReference>
<keyword evidence="6" id="KW-0482">Metalloprotease</keyword>
<dbReference type="GeneID" id="96779241"/>
<keyword evidence="9" id="KW-1185">Reference proteome</keyword>
<evidence type="ECO:0000256" key="4">
    <source>
        <dbReference type="ARBA" id="ARBA00022801"/>
    </source>
</evidence>
<evidence type="ECO:0000256" key="3">
    <source>
        <dbReference type="ARBA" id="ARBA00022723"/>
    </source>
</evidence>
<evidence type="ECO:0000256" key="1">
    <source>
        <dbReference type="ARBA" id="ARBA00010243"/>
    </source>
</evidence>
<reference evidence="8 9" key="1">
    <citation type="submission" date="2019-08" db="EMBL/GenBank/DDBJ databases">
        <title>In-depth cultivation of the pig gut microbiome towards novel bacterial diversity and tailored functional studies.</title>
        <authorList>
            <person name="Wylensek D."/>
            <person name="Hitch T.C.A."/>
            <person name="Clavel T."/>
        </authorList>
    </citation>
    <scope>NUCLEOTIDE SEQUENCE [LARGE SCALE GENOMIC DNA]</scope>
    <source>
        <strain evidence="8 9">WCA-693-APC-5D-A</strain>
    </source>
</reference>
<dbReference type="EMBL" id="VUNR01000020">
    <property type="protein sequence ID" value="MSU09302.1"/>
    <property type="molecule type" value="Genomic_DNA"/>
</dbReference>
<keyword evidence="4" id="KW-0378">Hydrolase</keyword>
<dbReference type="GO" id="GO:0046872">
    <property type="term" value="F:metal ion binding"/>
    <property type="evidence" value="ECO:0007669"/>
    <property type="project" value="UniProtKB-KW"/>
</dbReference>
<dbReference type="RefSeq" id="WP_154407473.1">
    <property type="nucleotide sequence ID" value="NZ_JBGUUA010000082.1"/>
</dbReference>
<evidence type="ECO:0000259" key="7">
    <source>
        <dbReference type="PROSITE" id="PS50249"/>
    </source>
</evidence>
<feature type="domain" description="MPN" evidence="7">
    <location>
        <begin position="25"/>
        <end position="149"/>
    </location>
</feature>
<dbReference type="PANTHER" id="PTHR30471">
    <property type="entry name" value="DNA REPAIR PROTEIN RADC"/>
    <property type="match status" value="1"/>
</dbReference>